<keyword evidence="4" id="KW-0732">Signal</keyword>
<feature type="chain" id="PRO_5046009780" description="diguanylate cyclase" evidence="4">
    <location>
        <begin position="31"/>
        <end position="589"/>
    </location>
</feature>
<proteinExistence type="predicted"/>
<comment type="caution">
    <text evidence="6">The sequence shown here is derived from an EMBL/GenBank/DDBJ whole genome shotgun (WGS) entry which is preliminary data.</text>
</comment>
<dbReference type="InterPro" id="IPR029787">
    <property type="entry name" value="Nucleotide_cyclase"/>
</dbReference>
<dbReference type="SUPFAM" id="SSF48452">
    <property type="entry name" value="TPR-like"/>
    <property type="match status" value="2"/>
</dbReference>
<dbReference type="InterPro" id="IPR050469">
    <property type="entry name" value="Diguanylate_Cyclase"/>
</dbReference>
<dbReference type="InterPro" id="IPR000160">
    <property type="entry name" value="GGDEF_dom"/>
</dbReference>
<dbReference type="PANTHER" id="PTHR45138">
    <property type="entry name" value="REGULATORY COMPONENTS OF SENSORY TRANSDUCTION SYSTEM"/>
    <property type="match status" value="1"/>
</dbReference>
<name>A0ABW8J4G1_9GAMM</name>
<evidence type="ECO:0000256" key="2">
    <source>
        <dbReference type="ARBA" id="ARBA00034247"/>
    </source>
</evidence>
<evidence type="ECO:0000313" key="6">
    <source>
        <dbReference type="EMBL" id="MFK2877135.1"/>
    </source>
</evidence>
<dbReference type="PANTHER" id="PTHR45138:SF9">
    <property type="entry name" value="DIGUANYLATE CYCLASE DGCM-RELATED"/>
    <property type="match status" value="1"/>
</dbReference>
<dbReference type="SUPFAM" id="SSF55073">
    <property type="entry name" value="Nucleotide cyclase"/>
    <property type="match status" value="1"/>
</dbReference>
<dbReference type="Proteomes" id="UP001620339">
    <property type="component" value="Unassembled WGS sequence"/>
</dbReference>
<dbReference type="InterPro" id="IPR011990">
    <property type="entry name" value="TPR-like_helical_dom_sf"/>
</dbReference>
<dbReference type="RefSeq" id="WP_404613244.1">
    <property type="nucleotide sequence ID" value="NZ_JADIKK010000008.1"/>
</dbReference>
<protein>
    <recommendedName>
        <fullName evidence="1">diguanylate cyclase</fullName>
        <ecNumber evidence="1">2.7.7.65</ecNumber>
    </recommendedName>
</protein>
<dbReference type="EMBL" id="JADIKK010000008">
    <property type="protein sequence ID" value="MFK2877135.1"/>
    <property type="molecule type" value="Genomic_DNA"/>
</dbReference>
<keyword evidence="3" id="KW-1133">Transmembrane helix</keyword>
<comment type="catalytic activity">
    <reaction evidence="2">
        <text>2 GTP = 3',3'-c-di-GMP + 2 diphosphate</text>
        <dbReference type="Rhea" id="RHEA:24898"/>
        <dbReference type="ChEBI" id="CHEBI:33019"/>
        <dbReference type="ChEBI" id="CHEBI:37565"/>
        <dbReference type="ChEBI" id="CHEBI:58805"/>
        <dbReference type="EC" id="2.7.7.65"/>
    </reaction>
</comment>
<evidence type="ECO:0000256" key="4">
    <source>
        <dbReference type="SAM" id="SignalP"/>
    </source>
</evidence>
<sequence length="589" mass="64772">MAWLFGSTRTRLVWAGLAGCLCWQTGLAVAALANPDALIKQIYALQVTDHARSLQVLAQLNQQAANLTPAQQWQMRYLNAWEVMYQGDYAKSEAMLSDVIERSGNQQLANHASAALLSQLGAARHYTEAFELANRVAARLPQVTDAKDRRLLLSNLSQVMGSAGQTDLAVRYARMAMATVPAGESQCYPASILVEVLYYGKRLKSDSPELQQAFEACPVTTVSLYNTNLQLILADLLLQEGQPRKVLALIDRIQPRIDTNGYVPARLSALVDRASALAALGEDDAARRLASAVVAEGKSGDIDAWLKEAYEVLYHVEKKQGNAAAALGYYEKFAALDKAYLDDIHARALAYEAVEQHVLAQKLETEKLSQQNADLRTQQQLDAKTAEANRLYLALLLMALGFGALWMFRLKRSQLRFKRLSHLDGLTAIYNRQHFMGEADRALRQSEKRKGAACLAFIDLDHFKRINDSHGHATGDLVLRRVVDACRQHLRIADLFGRLGGEEFGILLVDCSSEQGVAIAEHIRATIEATVVELDGVIVTVSTSIGLAFTDGIGHDLHRLCTEADAALYRAKHDGRNCVMTGVESLAMA</sequence>
<dbReference type="Pfam" id="PF00990">
    <property type="entry name" value="GGDEF"/>
    <property type="match status" value="1"/>
</dbReference>
<evidence type="ECO:0000313" key="7">
    <source>
        <dbReference type="Proteomes" id="UP001620339"/>
    </source>
</evidence>
<feature type="transmembrane region" description="Helical" evidence="3">
    <location>
        <begin position="391"/>
        <end position="410"/>
    </location>
</feature>
<evidence type="ECO:0000256" key="3">
    <source>
        <dbReference type="SAM" id="Phobius"/>
    </source>
</evidence>
<dbReference type="SMART" id="SM00267">
    <property type="entry name" value="GGDEF"/>
    <property type="match status" value="1"/>
</dbReference>
<dbReference type="Gene3D" id="1.25.40.10">
    <property type="entry name" value="Tetratricopeptide repeat domain"/>
    <property type="match status" value="1"/>
</dbReference>
<organism evidence="6 7">
    <name type="scientific">Rhodanobacter hydrolyticus</name>
    <dbReference type="NCBI Taxonomy" id="2250595"/>
    <lineage>
        <taxon>Bacteria</taxon>
        <taxon>Pseudomonadati</taxon>
        <taxon>Pseudomonadota</taxon>
        <taxon>Gammaproteobacteria</taxon>
        <taxon>Lysobacterales</taxon>
        <taxon>Rhodanobacteraceae</taxon>
        <taxon>Rhodanobacter</taxon>
    </lineage>
</organism>
<dbReference type="EC" id="2.7.7.65" evidence="1"/>
<feature type="domain" description="GGDEF" evidence="5">
    <location>
        <begin position="451"/>
        <end position="584"/>
    </location>
</feature>
<dbReference type="Gene3D" id="3.30.70.270">
    <property type="match status" value="1"/>
</dbReference>
<evidence type="ECO:0000256" key="1">
    <source>
        <dbReference type="ARBA" id="ARBA00012528"/>
    </source>
</evidence>
<dbReference type="PROSITE" id="PS50887">
    <property type="entry name" value="GGDEF"/>
    <property type="match status" value="1"/>
</dbReference>
<gene>
    <name evidence="6" type="ORF">ISP25_08675</name>
</gene>
<reference evidence="6 7" key="1">
    <citation type="submission" date="2020-10" db="EMBL/GenBank/DDBJ databases">
        <title>Phylogeny of dyella-like bacteria.</title>
        <authorList>
            <person name="Fu J."/>
        </authorList>
    </citation>
    <scope>NUCLEOTIDE SEQUENCE [LARGE SCALE GENOMIC DNA]</scope>
    <source>
        <strain evidence="6 7">KACC 19113</strain>
    </source>
</reference>
<evidence type="ECO:0000259" key="5">
    <source>
        <dbReference type="PROSITE" id="PS50887"/>
    </source>
</evidence>
<keyword evidence="3" id="KW-0812">Transmembrane</keyword>
<dbReference type="CDD" id="cd01949">
    <property type="entry name" value="GGDEF"/>
    <property type="match status" value="1"/>
</dbReference>
<feature type="signal peptide" evidence="4">
    <location>
        <begin position="1"/>
        <end position="30"/>
    </location>
</feature>
<keyword evidence="7" id="KW-1185">Reference proteome</keyword>
<dbReference type="NCBIfam" id="TIGR00254">
    <property type="entry name" value="GGDEF"/>
    <property type="match status" value="1"/>
</dbReference>
<keyword evidence="3" id="KW-0472">Membrane</keyword>
<accession>A0ABW8J4G1</accession>
<dbReference type="InterPro" id="IPR043128">
    <property type="entry name" value="Rev_trsase/Diguanyl_cyclase"/>
</dbReference>